<dbReference type="GeneID" id="99636217"/>
<dbReference type="Proteomes" id="UP000471052">
    <property type="component" value="Unassembled WGS sequence"/>
</dbReference>
<name>A0A6N7WNH1_STRAY</name>
<evidence type="ECO:0000313" key="4">
    <source>
        <dbReference type="Proteomes" id="UP000471052"/>
    </source>
</evidence>
<dbReference type="OrthoDB" id="2301957at2"/>
<evidence type="ECO:0000256" key="1">
    <source>
        <dbReference type="HAMAP-Rule" id="MF_01575"/>
    </source>
</evidence>
<gene>
    <name evidence="2" type="ORF">FYJ82_03470</name>
    <name evidence="3" type="ORF">O6R09_02035</name>
</gene>
<evidence type="ECO:0000313" key="3">
    <source>
        <dbReference type="EMBL" id="WBB06739.1"/>
    </source>
</evidence>
<keyword evidence="5" id="KW-1185">Reference proteome</keyword>
<protein>
    <recommendedName>
        <fullName evidence="1">UPF0398 protein FYJ82_03470</fullName>
    </recommendedName>
</protein>
<accession>A0A6N7WNH1</accession>
<evidence type="ECO:0000313" key="2">
    <source>
        <dbReference type="EMBL" id="MST53483.1"/>
    </source>
</evidence>
<dbReference type="HAMAP" id="MF_01575">
    <property type="entry name" value="UPF0398"/>
    <property type="match status" value="1"/>
</dbReference>
<proteinExistence type="inferred from homology"/>
<evidence type="ECO:0000313" key="5">
    <source>
        <dbReference type="Proteomes" id="UP001212085"/>
    </source>
</evidence>
<sequence>MNAILVTGYRGFELSIFQDKDPRIDVIKAAIRKDLIHYLEEGVEWFIFTGNLGFEYWALQVAKKLQADYPFQIATLFTFETQGQQWNEANQAKLADFKQVDFVKYAYESYENPSQFRQYNHFLVQNTQGAYLFYDTENETQLKYLLKVMQEQADYPITFLTFERLNEFLEDW</sequence>
<dbReference type="EMBL" id="VUNP01000010">
    <property type="protein sequence ID" value="MST53483.1"/>
    <property type="molecule type" value="Genomic_DNA"/>
</dbReference>
<dbReference type="AlphaFoldDB" id="A0A6N7WNH1"/>
<comment type="similarity">
    <text evidence="1">Belongs to the UPF0398 family.</text>
</comment>
<organism evidence="2 4">
    <name type="scientific">Streptococcus alactolyticus</name>
    <dbReference type="NCBI Taxonomy" id="29389"/>
    <lineage>
        <taxon>Bacteria</taxon>
        <taxon>Bacillati</taxon>
        <taxon>Bacillota</taxon>
        <taxon>Bacilli</taxon>
        <taxon>Lactobacillales</taxon>
        <taxon>Streptococcaceae</taxon>
        <taxon>Streptococcus</taxon>
    </lineage>
</organism>
<dbReference type="RefSeq" id="WP_154454650.1">
    <property type="nucleotide sequence ID" value="NZ_BRXN01000018.1"/>
</dbReference>
<dbReference type="Gene3D" id="3.40.50.450">
    <property type="match status" value="1"/>
</dbReference>
<dbReference type="PANTHER" id="PTHR38440:SF1">
    <property type="entry name" value="UPF0398 PROTEIN SPR0331"/>
    <property type="match status" value="1"/>
</dbReference>
<reference evidence="3 5" key="2">
    <citation type="submission" date="2022-12" db="EMBL/GenBank/DDBJ databases">
        <title>Streptococcus alactolyticus LGM, complete genome.</title>
        <authorList>
            <person name="Liu Z."/>
            <person name="Mu C."/>
            <person name="Zhu W."/>
        </authorList>
    </citation>
    <scope>NUCLEOTIDE SEQUENCE [LARGE SCALE GENOMIC DNA]</scope>
    <source>
        <strain evidence="3 5">LGM</strain>
    </source>
</reference>
<reference evidence="2 4" key="1">
    <citation type="submission" date="2019-08" db="EMBL/GenBank/DDBJ databases">
        <title>In-depth cultivation of the pig gut microbiome towards novel bacterial diversity and tailored functional studies.</title>
        <authorList>
            <person name="Wylensek D."/>
            <person name="Hitch T.C.A."/>
            <person name="Clavel T."/>
        </authorList>
    </citation>
    <scope>NUCLEOTIDE SEQUENCE [LARGE SCALE GENOMIC DNA]</scope>
    <source>
        <strain evidence="2 4">BL-178-WT-3A</strain>
    </source>
</reference>
<dbReference type="PIRSF" id="PIRSF021290">
    <property type="entry name" value="DUF1273"/>
    <property type="match status" value="1"/>
</dbReference>
<dbReference type="NCBIfam" id="NF010181">
    <property type="entry name" value="PRK13660.1"/>
    <property type="match status" value="1"/>
</dbReference>
<dbReference type="PANTHER" id="PTHR38440">
    <property type="entry name" value="UPF0398 PROTEIN YPSA"/>
    <property type="match status" value="1"/>
</dbReference>
<dbReference type="SUPFAM" id="SSF102405">
    <property type="entry name" value="MCP/YpsA-like"/>
    <property type="match status" value="1"/>
</dbReference>
<dbReference type="Pfam" id="PF06908">
    <property type="entry name" value="YpsA"/>
    <property type="match status" value="1"/>
</dbReference>
<dbReference type="Proteomes" id="UP001212085">
    <property type="component" value="Chromosome"/>
</dbReference>
<dbReference type="InterPro" id="IPR010697">
    <property type="entry name" value="YspA"/>
</dbReference>
<dbReference type="EMBL" id="CP114883">
    <property type="protein sequence ID" value="WBB06739.1"/>
    <property type="molecule type" value="Genomic_DNA"/>
</dbReference>